<dbReference type="AlphaFoldDB" id="A0A1G5DUI4"/>
<dbReference type="Gene3D" id="3.10.20.30">
    <property type="match status" value="1"/>
</dbReference>
<dbReference type="InterPro" id="IPR012675">
    <property type="entry name" value="Beta-grasp_dom_sf"/>
</dbReference>
<dbReference type="EMBL" id="FMUR01000009">
    <property type="protein sequence ID" value="SCY18449.1"/>
    <property type="molecule type" value="Genomic_DNA"/>
</dbReference>
<dbReference type="InterPro" id="IPR003749">
    <property type="entry name" value="ThiS/MoaD-like"/>
</dbReference>
<reference evidence="2" key="1">
    <citation type="submission" date="2016-10" db="EMBL/GenBank/DDBJ databases">
        <authorList>
            <person name="Varghese N."/>
            <person name="Submissions S."/>
        </authorList>
    </citation>
    <scope>NUCLEOTIDE SEQUENCE [LARGE SCALE GENOMIC DNA]</scope>
    <source>
        <strain evidence="2">XBD2006</strain>
    </source>
</reference>
<dbReference type="CDD" id="cd00565">
    <property type="entry name" value="Ubl_ThiS"/>
    <property type="match status" value="1"/>
</dbReference>
<dbReference type="PANTHER" id="PTHR34472">
    <property type="entry name" value="SULFUR CARRIER PROTEIN THIS"/>
    <property type="match status" value="1"/>
</dbReference>
<gene>
    <name evidence="1" type="ORF">SAMN02910451_01665</name>
</gene>
<dbReference type="OrthoDB" id="9798559at2"/>
<dbReference type="InterPro" id="IPR016155">
    <property type="entry name" value="Mopterin_synth/thiamin_S_b"/>
</dbReference>
<dbReference type="InterPro" id="IPR010035">
    <property type="entry name" value="Thi_S"/>
</dbReference>
<sequence length="64" mass="7182">MVKINGEEYQYENKQLTAVLEELNYDKTRIAVEINEEIVPKVCYDATILKDGDTVEVVSFVGGG</sequence>
<protein>
    <submittedName>
        <fullName evidence="1">Sulfur carrier protein</fullName>
    </submittedName>
</protein>
<dbReference type="PANTHER" id="PTHR34472:SF1">
    <property type="entry name" value="SULFUR CARRIER PROTEIN THIS"/>
    <property type="match status" value="1"/>
</dbReference>
<proteinExistence type="predicted"/>
<dbReference type="SUPFAM" id="SSF54285">
    <property type="entry name" value="MoaD/ThiS"/>
    <property type="match status" value="1"/>
</dbReference>
<name>A0A1G5DUI4_9FIRM</name>
<dbReference type="Pfam" id="PF02597">
    <property type="entry name" value="ThiS"/>
    <property type="match status" value="1"/>
</dbReference>
<keyword evidence="2" id="KW-1185">Reference proteome</keyword>
<accession>A0A1G5DUI4</accession>
<organism evidence="1 2">
    <name type="scientific">Butyrivibrio hungatei</name>
    <dbReference type="NCBI Taxonomy" id="185008"/>
    <lineage>
        <taxon>Bacteria</taxon>
        <taxon>Bacillati</taxon>
        <taxon>Bacillota</taxon>
        <taxon>Clostridia</taxon>
        <taxon>Lachnospirales</taxon>
        <taxon>Lachnospiraceae</taxon>
        <taxon>Butyrivibrio</taxon>
    </lineage>
</organism>
<dbReference type="Proteomes" id="UP000183047">
    <property type="component" value="Unassembled WGS sequence"/>
</dbReference>
<evidence type="ECO:0000313" key="2">
    <source>
        <dbReference type="Proteomes" id="UP000183047"/>
    </source>
</evidence>
<dbReference type="RefSeq" id="WP_026514724.1">
    <property type="nucleotide sequence ID" value="NZ_FMUR01000009.1"/>
</dbReference>
<evidence type="ECO:0000313" key="1">
    <source>
        <dbReference type="EMBL" id="SCY18449.1"/>
    </source>
</evidence>
<dbReference type="NCBIfam" id="TIGR01683">
    <property type="entry name" value="thiS"/>
    <property type="match status" value="1"/>
</dbReference>